<accession>A0A0D2CQL8</accession>
<dbReference type="Pfam" id="PF13857">
    <property type="entry name" value="Ank_5"/>
    <property type="match status" value="1"/>
</dbReference>
<dbReference type="InterPro" id="IPR036770">
    <property type="entry name" value="Ankyrin_rpt-contain_sf"/>
</dbReference>
<dbReference type="InterPro" id="IPR002110">
    <property type="entry name" value="Ankyrin_rpt"/>
</dbReference>
<proteinExistence type="predicted"/>
<evidence type="ECO:0000256" key="2">
    <source>
        <dbReference type="SAM" id="MobiDB-lite"/>
    </source>
</evidence>
<protein>
    <submittedName>
        <fullName evidence="3">Uncharacterized protein</fullName>
    </submittedName>
</protein>
<feature type="region of interest" description="Disordered" evidence="2">
    <location>
        <begin position="182"/>
        <end position="207"/>
    </location>
</feature>
<keyword evidence="4" id="KW-1185">Reference proteome</keyword>
<evidence type="ECO:0000313" key="4">
    <source>
        <dbReference type="Proteomes" id="UP000054266"/>
    </source>
</evidence>
<gene>
    <name evidence="3" type="ORF">PV04_06679</name>
</gene>
<organism evidence="3 4">
    <name type="scientific">Phialophora macrospora</name>
    <dbReference type="NCBI Taxonomy" id="1851006"/>
    <lineage>
        <taxon>Eukaryota</taxon>
        <taxon>Fungi</taxon>
        <taxon>Dikarya</taxon>
        <taxon>Ascomycota</taxon>
        <taxon>Pezizomycotina</taxon>
        <taxon>Eurotiomycetes</taxon>
        <taxon>Chaetothyriomycetidae</taxon>
        <taxon>Chaetothyriales</taxon>
        <taxon>Herpotrichiellaceae</taxon>
        <taxon>Phialophora</taxon>
    </lineage>
</organism>
<dbReference type="EMBL" id="KN846959">
    <property type="protein sequence ID" value="KIW67421.1"/>
    <property type="molecule type" value="Genomic_DNA"/>
</dbReference>
<dbReference type="AlphaFoldDB" id="A0A0D2CQL8"/>
<reference evidence="3 4" key="1">
    <citation type="submission" date="2015-01" db="EMBL/GenBank/DDBJ databases">
        <title>The Genome Sequence of Capronia semiimmersa CBS27337.</title>
        <authorList>
            <consortium name="The Broad Institute Genomics Platform"/>
            <person name="Cuomo C."/>
            <person name="de Hoog S."/>
            <person name="Gorbushina A."/>
            <person name="Stielow B."/>
            <person name="Teixiera M."/>
            <person name="Abouelleil A."/>
            <person name="Chapman S.B."/>
            <person name="Priest M."/>
            <person name="Young S.K."/>
            <person name="Wortman J."/>
            <person name="Nusbaum C."/>
            <person name="Birren B."/>
        </authorList>
    </citation>
    <scope>NUCLEOTIDE SEQUENCE [LARGE SCALE GENOMIC DNA]</scope>
    <source>
        <strain evidence="3 4">CBS 27337</strain>
    </source>
</reference>
<dbReference type="Proteomes" id="UP000054266">
    <property type="component" value="Unassembled WGS sequence"/>
</dbReference>
<evidence type="ECO:0000313" key="3">
    <source>
        <dbReference type="EMBL" id="KIW67421.1"/>
    </source>
</evidence>
<name>A0A0D2CQL8_9EURO</name>
<evidence type="ECO:0000256" key="1">
    <source>
        <dbReference type="PROSITE-ProRule" id="PRU00023"/>
    </source>
</evidence>
<keyword evidence="1" id="KW-0040">ANK repeat</keyword>
<dbReference type="STRING" id="5601.A0A0D2CQL8"/>
<feature type="repeat" description="ANK" evidence="1">
    <location>
        <begin position="87"/>
        <end position="120"/>
    </location>
</feature>
<dbReference type="HOGENOM" id="CLU_078327_0_0_1"/>
<dbReference type="PROSITE" id="PS50088">
    <property type="entry name" value="ANK_REPEAT"/>
    <property type="match status" value="1"/>
</dbReference>
<dbReference type="Gene3D" id="1.25.40.20">
    <property type="entry name" value="Ankyrin repeat-containing domain"/>
    <property type="match status" value="1"/>
</dbReference>
<sequence length="274" mass="30101">MAPCVLPLYKSMTGELQADIVVYNGVSHRPRFGHRDSLTTAPSSVHRMSAEANLNPFLLAANTPDPDPRLLPLLRSRPELASVQDAHGYSLLHAAASYNHVDLLRSLVNEFRVDINLKDEDGETCLFVAETVDAARCLVDELHVDLRVRNEDGMDAMEKFESEQEFPEVAEYLRIHAAEASTSETTGAGAGSVPNGVQLPPPLPPNVSISIGTESDAAETLDQEPDPGFRQRIDELASRENFHTDEGQRELRELISDAIKDVAGDARDVRRRVG</sequence>
<dbReference type="SUPFAM" id="SSF48403">
    <property type="entry name" value="Ankyrin repeat"/>
    <property type="match status" value="1"/>
</dbReference>